<dbReference type="InterPro" id="IPR011251">
    <property type="entry name" value="Luciferase-like_dom"/>
</dbReference>
<dbReference type="Proteomes" id="UP000619260">
    <property type="component" value="Unassembled WGS sequence"/>
</dbReference>
<dbReference type="PANTHER" id="PTHR42847">
    <property type="entry name" value="ALKANESULFONATE MONOOXYGENASE"/>
    <property type="match status" value="1"/>
</dbReference>
<name>A0A8J4DSL5_9ACTN</name>
<dbReference type="NCBIfam" id="TIGR03621">
    <property type="entry name" value="F420_MSMEG_2516"/>
    <property type="match status" value="1"/>
</dbReference>
<gene>
    <name evidence="6" type="ORF">Val02_51820</name>
</gene>
<dbReference type="SUPFAM" id="SSF51679">
    <property type="entry name" value="Bacterial luciferase-like"/>
    <property type="match status" value="1"/>
</dbReference>
<dbReference type="RefSeq" id="WP_203901789.1">
    <property type="nucleotide sequence ID" value="NZ_BOPF01000020.1"/>
</dbReference>
<evidence type="ECO:0000256" key="4">
    <source>
        <dbReference type="ARBA" id="ARBA00023033"/>
    </source>
</evidence>
<proteinExistence type="predicted"/>
<keyword evidence="4" id="KW-0503">Monooxygenase</keyword>
<comment type="caution">
    <text evidence="6">The sequence shown here is derived from an EMBL/GenBank/DDBJ whole genome shotgun (WGS) entry which is preliminary data.</text>
</comment>
<dbReference type="Gene3D" id="3.20.20.30">
    <property type="entry name" value="Luciferase-like domain"/>
    <property type="match status" value="1"/>
</dbReference>
<dbReference type="Pfam" id="PF00296">
    <property type="entry name" value="Bac_luciferase"/>
    <property type="match status" value="1"/>
</dbReference>
<dbReference type="AlphaFoldDB" id="A0A8J4DSL5"/>
<reference evidence="6" key="1">
    <citation type="submission" date="2021-01" db="EMBL/GenBank/DDBJ databases">
        <title>Whole genome shotgun sequence of Virgisporangium aliadipatigenens NBRC 105644.</title>
        <authorList>
            <person name="Komaki H."/>
            <person name="Tamura T."/>
        </authorList>
    </citation>
    <scope>NUCLEOTIDE SEQUENCE</scope>
    <source>
        <strain evidence="6">NBRC 105644</strain>
    </source>
</reference>
<dbReference type="InterPro" id="IPR036661">
    <property type="entry name" value="Luciferase-like_sf"/>
</dbReference>
<keyword evidence="7" id="KW-1185">Reference proteome</keyword>
<dbReference type="EMBL" id="BOPF01000020">
    <property type="protein sequence ID" value="GIJ48296.1"/>
    <property type="molecule type" value="Genomic_DNA"/>
</dbReference>
<accession>A0A8J4DSL5</accession>
<dbReference type="PANTHER" id="PTHR42847:SF4">
    <property type="entry name" value="ALKANESULFONATE MONOOXYGENASE-RELATED"/>
    <property type="match status" value="1"/>
</dbReference>
<protein>
    <submittedName>
        <fullName evidence="6">LLM class F420-dependent oxidoreductase</fullName>
    </submittedName>
</protein>
<evidence type="ECO:0000313" key="7">
    <source>
        <dbReference type="Proteomes" id="UP000619260"/>
    </source>
</evidence>
<keyword evidence="2" id="KW-0288">FMN</keyword>
<evidence type="ECO:0000256" key="2">
    <source>
        <dbReference type="ARBA" id="ARBA00022643"/>
    </source>
</evidence>
<dbReference type="GO" id="GO:0008726">
    <property type="term" value="F:alkanesulfonate monooxygenase activity"/>
    <property type="evidence" value="ECO:0007669"/>
    <property type="project" value="TreeGrafter"/>
</dbReference>
<sequence>MRPFRFWGNADPTGGSDLATVVANARRAEAAGFAGLVWPDHLVGLHATLPLLTAVVATTERLRVMPFVLNSGLRHPAVAAQELATIDVLSGGRLDVAVGGGWNKPEYDAIGIPFPAPGVRVDILTETIDILEGCFAEGPFSYAGTHFRITDYDAGPRPAQRPRPPLCIGGGGKRMLTLAGRRADIVGLAPRTITGRDGRIASEPYSFTFAGTEEKIGWIRDAAGERFADLELNIYPSGGPLVITDDPEPEARKYVDRAREAAGVELSVQDVLDSPHVYVGPLPFLVDKLTKLRERLGISSFMLGGVEPATPLVRALAGK</sequence>
<evidence type="ECO:0000256" key="1">
    <source>
        <dbReference type="ARBA" id="ARBA00022630"/>
    </source>
</evidence>
<keyword evidence="3" id="KW-0560">Oxidoreductase</keyword>
<feature type="domain" description="Luciferase-like" evidence="5">
    <location>
        <begin position="10"/>
        <end position="190"/>
    </location>
</feature>
<keyword evidence="1" id="KW-0285">Flavoprotein</keyword>
<evidence type="ECO:0000313" key="6">
    <source>
        <dbReference type="EMBL" id="GIJ48296.1"/>
    </source>
</evidence>
<evidence type="ECO:0000259" key="5">
    <source>
        <dbReference type="Pfam" id="PF00296"/>
    </source>
</evidence>
<dbReference type="InterPro" id="IPR019923">
    <property type="entry name" value="Lucif-like_OxRdtase_MSMEG_2516"/>
</dbReference>
<dbReference type="GO" id="GO:0046306">
    <property type="term" value="P:alkanesulfonate catabolic process"/>
    <property type="evidence" value="ECO:0007669"/>
    <property type="project" value="TreeGrafter"/>
</dbReference>
<organism evidence="6 7">
    <name type="scientific">Virgisporangium aliadipatigenens</name>
    <dbReference type="NCBI Taxonomy" id="741659"/>
    <lineage>
        <taxon>Bacteria</taxon>
        <taxon>Bacillati</taxon>
        <taxon>Actinomycetota</taxon>
        <taxon>Actinomycetes</taxon>
        <taxon>Micromonosporales</taxon>
        <taxon>Micromonosporaceae</taxon>
        <taxon>Virgisporangium</taxon>
    </lineage>
</organism>
<dbReference type="InterPro" id="IPR050172">
    <property type="entry name" value="SsuD_RutA_monooxygenase"/>
</dbReference>
<evidence type="ECO:0000256" key="3">
    <source>
        <dbReference type="ARBA" id="ARBA00023002"/>
    </source>
</evidence>